<gene>
    <name evidence="2" type="ORF">BSK71_04795</name>
</gene>
<sequence length="335" mass="38757">MSKTKVLFAYCHELGRCLSIDEARTEFFSRKPEERKRFTFSCSDRNCNVTISGVNYHVKAEDGEKFRAAHFRSPHPHKFGCEWIAFSEDVDQDRRPDESEADFTERKAKQKLTDYINCFDPSIDDPDDEPADPNKLVTPAYVKKPDGADDKPGTGEEPRWSRYTRTNQLQRLIDTWQEAKETLPQDEFRALRLRIMHHGQVYLHEYLTHIQRGLTNLYAGVIYGGGTLMHRYGRGFLINFFDKHEGKPVRLYVSKDLMAKGRFGHYIDEILDTDNVRYFRVFLLNPVVSERENSAGKSVINLEISKLRQLAIYYELNSSKADDSPSPEKDGDSPA</sequence>
<organism evidence="2 3">
    <name type="scientific">Pectobacterium actinidiae</name>
    <dbReference type="NCBI Taxonomy" id="1507808"/>
    <lineage>
        <taxon>Bacteria</taxon>
        <taxon>Pseudomonadati</taxon>
        <taxon>Pseudomonadota</taxon>
        <taxon>Gammaproteobacteria</taxon>
        <taxon>Enterobacterales</taxon>
        <taxon>Pectobacteriaceae</taxon>
        <taxon>Pectobacterium</taxon>
    </lineage>
</organism>
<protein>
    <recommendedName>
        <fullName evidence="4">ATPase</fullName>
    </recommendedName>
</protein>
<proteinExistence type="predicted"/>
<dbReference type="RefSeq" id="WP_039356881.1">
    <property type="nucleotide sequence ID" value="NZ_JRMH01000001.1"/>
</dbReference>
<accession>A0A1V2R7Y9</accession>
<dbReference type="Proteomes" id="UP000189286">
    <property type="component" value="Unassembled WGS sequence"/>
</dbReference>
<evidence type="ECO:0000313" key="2">
    <source>
        <dbReference type="EMBL" id="ONK08550.1"/>
    </source>
</evidence>
<dbReference type="OrthoDB" id="6199459at2"/>
<dbReference type="AlphaFoldDB" id="A0A1V2R7Y9"/>
<evidence type="ECO:0008006" key="4">
    <source>
        <dbReference type="Google" id="ProtNLM"/>
    </source>
</evidence>
<feature type="compositionally biased region" description="Acidic residues" evidence="1">
    <location>
        <begin position="122"/>
        <end position="131"/>
    </location>
</feature>
<reference evidence="3" key="1">
    <citation type="submission" date="2016-11" db="EMBL/GenBank/DDBJ databases">
        <authorList>
            <person name="Panda P."/>
            <person name="Visnovsky S."/>
            <person name="Pitman A."/>
        </authorList>
    </citation>
    <scope>NUCLEOTIDE SEQUENCE [LARGE SCALE GENOMIC DNA]</scope>
    <source>
        <strain evidence="3">ICMP 9972</strain>
    </source>
</reference>
<comment type="caution">
    <text evidence="2">The sequence shown here is derived from an EMBL/GenBank/DDBJ whole genome shotgun (WGS) entry which is preliminary data.</text>
</comment>
<feature type="region of interest" description="Disordered" evidence="1">
    <location>
        <begin position="119"/>
        <end position="161"/>
    </location>
</feature>
<name>A0A1V2R7Y9_9GAMM</name>
<dbReference type="EMBL" id="MPUJ01000002">
    <property type="protein sequence ID" value="ONK08550.1"/>
    <property type="molecule type" value="Genomic_DNA"/>
</dbReference>
<feature type="compositionally biased region" description="Basic and acidic residues" evidence="1">
    <location>
        <begin position="143"/>
        <end position="160"/>
    </location>
</feature>
<evidence type="ECO:0000256" key="1">
    <source>
        <dbReference type="SAM" id="MobiDB-lite"/>
    </source>
</evidence>
<evidence type="ECO:0000313" key="3">
    <source>
        <dbReference type="Proteomes" id="UP000189286"/>
    </source>
</evidence>